<evidence type="ECO:0000256" key="6">
    <source>
        <dbReference type="ARBA" id="ARBA00022723"/>
    </source>
</evidence>
<evidence type="ECO:0000256" key="9">
    <source>
        <dbReference type="ARBA" id="ARBA00023186"/>
    </source>
</evidence>
<protein>
    <recommendedName>
        <fullName evidence="3 10">Heme chaperone HemW</fullName>
    </recommendedName>
</protein>
<evidence type="ECO:0000256" key="5">
    <source>
        <dbReference type="ARBA" id="ARBA00022691"/>
    </source>
</evidence>
<keyword evidence="13" id="KW-1185">Reference proteome</keyword>
<keyword evidence="7 10" id="KW-0408">Iron</keyword>
<dbReference type="Pfam" id="PF06969">
    <property type="entry name" value="HemN_C"/>
    <property type="match status" value="1"/>
</dbReference>
<dbReference type="Pfam" id="PF04055">
    <property type="entry name" value="Radical_SAM"/>
    <property type="match status" value="1"/>
</dbReference>
<dbReference type="SFLD" id="SFLDS00029">
    <property type="entry name" value="Radical_SAM"/>
    <property type="match status" value="1"/>
</dbReference>
<evidence type="ECO:0000256" key="4">
    <source>
        <dbReference type="ARBA" id="ARBA00022617"/>
    </source>
</evidence>
<dbReference type="GO" id="GO:0004109">
    <property type="term" value="F:coproporphyrinogen oxidase activity"/>
    <property type="evidence" value="ECO:0007669"/>
    <property type="project" value="InterPro"/>
</dbReference>
<evidence type="ECO:0000256" key="10">
    <source>
        <dbReference type="RuleBase" id="RU364116"/>
    </source>
</evidence>
<dbReference type="SMART" id="SM00729">
    <property type="entry name" value="Elp3"/>
    <property type="match status" value="1"/>
</dbReference>
<dbReference type="AlphaFoldDB" id="A0A5C1QKE7"/>
<dbReference type="SFLD" id="SFLDG01065">
    <property type="entry name" value="anaerobic_coproporphyrinogen-I"/>
    <property type="match status" value="1"/>
</dbReference>
<evidence type="ECO:0000256" key="1">
    <source>
        <dbReference type="ARBA" id="ARBA00001966"/>
    </source>
</evidence>
<proteinExistence type="inferred from homology"/>
<comment type="subcellular location">
    <subcellularLocation>
        <location evidence="10">Cytoplasm</location>
    </subcellularLocation>
</comment>
<name>A0A5C1QKE7_9SPIO</name>
<dbReference type="PANTHER" id="PTHR13932:SF5">
    <property type="entry name" value="RADICAL S-ADENOSYL METHIONINE DOMAIN-CONTAINING PROTEIN 1, MITOCHONDRIAL"/>
    <property type="match status" value="1"/>
</dbReference>
<dbReference type="GO" id="GO:0006779">
    <property type="term" value="P:porphyrin-containing compound biosynthetic process"/>
    <property type="evidence" value="ECO:0007669"/>
    <property type="project" value="InterPro"/>
</dbReference>
<dbReference type="PROSITE" id="PS51918">
    <property type="entry name" value="RADICAL_SAM"/>
    <property type="match status" value="1"/>
</dbReference>
<dbReference type="InterPro" id="IPR004559">
    <property type="entry name" value="HemW-like"/>
</dbReference>
<dbReference type="GO" id="GO:0051539">
    <property type="term" value="F:4 iron, 4 sulfur cluster binding"/>
    <property type="evidence" value="ECO:0007669"/>
    <property type="project" value="UniProtKB-UniRule"/>
</dbReference>
<evidence type="ECO:0000313" key="12">
    <source>
        <dbReference type="EMBL" id="QEN07669.1"/>
    </source>
</evidence>
<dbReference type="InterPro" id="IPR010723">
    <property type="entry name" value="HemN_C"/>
</dbReference>
<organism evidence="12 13">
    <name type="scientific">Oceanispirochaeta crateris</name>
    <dbReference type="NCBI Taxonomy" id="2518645"/>
    <lineage>
        <taxon>Bacteria</taxon>
        <taxon>Pseudomonadati</taxon>
        <taxon>Spirochaetota</taxon>
        <taxon>Spirochaetia</taxon>
        <taxon>Spirochaetales</taxon>
        <taxon>Spirochaetaceae</taxon>
        <taxon>Oceanispirochaeta</taxon>
    </lineage>
</organism>
<dbReference type="GO" id="GO:0005737">
    <property type="term" value="C:cytoplasm"/>
    <property type="evidence" value="ECO:0007669"/>
    <property type="project" value="UniProtKB-SubCell"/>
</dbReference>
<dbReference type="InterPro" id="IPR034505">
    <property type="entry name" value="Coproporphyrinogen-III_oxidase"/>
</dbReference>
<keyword evidence="6 10" id="KW-0479">Metal-binding</keyword>
<dbReference type="GO" id="GO:0046872">
    <property type="term" value="F:metal ion binding"/>
    <property type="evidence" value="ECO:0007669"/>
    <property type="project" value="UniProtKB-UniRule"/>
</dbReference>
<dbReference type="SFLD" id="SFLDF00562">
    <property type="entry name" value="HemN-like__clustered_with_heat"/>
    <property type="match status" value="1"/>
</dbReference>
<comment type="cofactor">
    <cofactor evidence="1">
        <name>[4Fe-4S] cluster</name>
        <dbReference type="ChEBI" id="CHEBI:49883"/>
    </cofactor>
</comment>
<dbReference type="Proteomes" id="UP000324209">
    <property type="component" value="Chromosome"/>
</dbReference>
<reference evidence="12 13" key="1">
    <citation type="submission" date="2019-02" db="EMBL/GenBank/DDBJ databases">
        <title>Complete Genome Sequence and Methylome Analysis of free living Spirochaetas.</title>
        <authorList>
            <person name="Fomenkov A."/>
            <person name="Dubinina G."/>
            <person name="Leshcheva N."/>
            <person name="Mikheeva N."/>
            <person name="Grabovich M."/>
            <person name="Vincze T."/>
            <person name="Roberts R.J."/>
        </authorList>
    </citation>
    <scope>NUCLEOTIDE SEQUENCE [LARGE SCALE GENOMIC DNA]</scope>
    <source>
        <strain evidence="12 13">K2</strain>
    </source>
</reference>
<keyword evidence="9 10" id="KW-0143">Chaperone</keyword>
<accession>A0A5C1QKE7</accession>
<dbReference type="EMBL" id="CP036150">
    <property type="protein sequence ID" value="QEN07669.1"/>
    <property type="molecule type" value="Genomic_DNA"/>
</dbReference>
<evidence type="ECO:0000256" key="7">
    <source>
        <dbReference type="ARBA" id="ARBA00023004"/>
    </source>
</evidence>
<dbReference type="InterPro" id="IPR013785">
    <property type="entry name" value="Aldolase_TIM"/>
</dbReference>
<comment type="similarity">
    <text evidence="2">Belongs to the anaerobic coproporphyrinogen-III oxidase family. HemW subfamily.</text>
</comment>
<dbReference type="Gene3D" id="3.20.20.70">
    <property type="entry name" value="Aldolase class I"/>
    <property type="match status" value="1"/>
</dbReference>
<keyword evidence="8 10" id="KW-0411">Iron-sulfur</keyword>
<dbReference type="PANTHER" id="PTHR13932">
    <property type="entry name" value="COPROPORPHYRINIGEN III OXIDASE"/>
    <property type="match status" value="1"/>
</dbReference>
<keyword evidence="4 10" id="KW-0349">Heme</keyword>
<evidence type="ECO:0000259" key="11">
    <source>
        <dbReference type="PROSITE" id="PS51918"/>
    </source>
</evidence>
<dbReference type="InterPro" id="IPR007197">
    <property type="entry name" value="rSAM"/>
</dbReference>
<evidence type="ECO:0000256" key="8">
    <source>
        <dbReference type="ARBA" id="ARBA00023014"/>
    </source>
</evidence>
<evidence type="ECO:0000256" key="3">
    <source>
        <dbReference type="ARBA" id="ARBA00017228"/>
    </source>
</evidence>
<gene>
    <name evidence="12" type="primary">hemW</name>
    <name evidence="12" type="ORF">EXM22_06570</name>
</gene>
<keyword evidence="10" id="KW-0004">4Fe-4S</keyword>
<keyword evidence="5 10" id="KW-0949">S-adenosyl-L-methionine</keyword>
<dbReference type="CDD" id="cd01335">
    <property type="entry name" value="Radical_SAM"/>
    <property type="match status" value="1"/>
</dbReference>
<evidence type="ECO:0000256" key="2">
    <source>
        <dbReference type="ARBA" id="ARBA00006100"/>
    </source>
</evidence>
<dbReference type="KEGG" id="ock:EXM22_06570"/>
<dbReference type="NCBIfam" id="TIGR00539">
    <property type="entry name" value="hemN_rel"/>
    <property type="match status" value="1"/>
</dbReference>
<evidence type="ECO:0000313" key="13">
    <source>
        <dbReference type="Proteomes" id="UP000324209"/>
    </source>
</evidence>
<dbReference type="InterPro" id="IPR006638">
    <property type="entry name" value="Elp3/MiaA/NifB-like_rSAM"/>
</dbReference>
<dbReference type="InterPro" id="IPR058240">
    <property type="entry name" value="rSAM_sf"/>
</dbReference>
<dbReference type="SUPFAM" id="SSF102114">
    <property type="entry name" value="Radical SAM enzymes"/>
    <property type="match status" value="1"/>
</dbReference>
<sequence>MKPYQTALYIHIPFCKRKCDYCDFYSVCNSSIQDALLEQIPLQIYSLTSDYNVDSFKTLYLGGGTPGLVSIKGLSLLLAQVRKLNKGVLPGEVTLECNPSNVTRDRIDAWKSMGITRISLGVQSFQDAFLKKAGRQSSRSLILNALTQLHDASCFDLNIDLIQGLPGMTQQDQIQDLKEAVNWHPDHISWYSLILENGTVLKDQWSRRNGLLEEDNDLAWETGCKILEGEGYDRYEISNFCRKGKKSIHNSSYWKLEPYLGSGPSAVSMLKNSDGKIKRFRTKADAQGYSQGHFSYEESETIEVLDCLKDTLLMGLRLSEGVSSQQIKNIFGWEITELFPHSIKRWVEADCLIYDGFSLRPSRRGMNLLNSILISIFEELDKQKCAFTLNWPSE</sequence>
<dbReference type="RefSeq" id="WP_149485749.1">
    <property type="nucleotide sequence ID" value="NZ_CP036150.1"/>
</dbReference>
<keyword evidence="10" id="KW-0963">Cytoplasm</keyword>
<comment type="function">
    <text evidence="10">Probably acts as a heme chaperone, transferring heme to an unknown acceptor. Binds one molecule of heme per monomer, possibly covalently. Binds 1 [4Fe-4S] cluster. The cluster is coordinated with 3 cysteines and an exchangeable S-adenosyl-L-methionine.</text>
</comment>
<dbReference type="OrthoDB" id="9808022at2"/>
<feature type="domain" description="Radical SAM core" evidence="11">
    <location>
        <begin position="1"/>
        <end position="233"/>
    </location>
</feature>